<reference evidence="3 4" key="1">
    <citation type="submission" date="2018-06" db="EMBL/GenBank/DDBJ databases">
        <authorList>
            <consortium name="Pathogen Informatics"/>
            <person name="Doyle S."/>
        </authorList>
    </citation>
    <scope>NUCLEOTIDE SEQUENCE [LARGE SCALE GENOMIC DNA]</scope>
    <source>
        <strain evidence="3 4">NCTC13163</strain>
    </source>
</reference>
<dbReference type="CDD" id="cd00165">
    <property type="entry name" value="S4"/>
    <property type="match status" value="1"/>
</dbReference>
<organism evidence="3 4">
    <name type="scientific">Exiguobacterium aurantiacum</name>
    <dbReference type="NCBI Taxonomy" id="33987"/>
    <lineage>
        <taxon>Bacteria</taxon>
        <taxon>Bacillati</taxon>
        <taxon>Bacillota</taxon>
        <taxon>Bacilli</taxon>
        <taxon>Bacillales</taxon>
        <taxon>Bacillales Family XII. Incertae Sedis</taxon>
        <taxon>Exiguobacterium</taxon>
    </lineage>
</organism>
<dbReference type="RefSeq" id="WP_024370035.1">
    <property type="nucleotide sequence ID" value="NZ_UGGP01000001.1"/>
</dbReference>
<dbReference type="SMART" id="SM00363">
    <property type="entry name" value="S4"/>
    <property type="match status" value="1"/>
</dbReference>
<dbReference type="Pfam" id="PF01479">
    <property type="entry name" value="S4"/>
    <property type="match status" value="1"/>
</dbReference>
<keyword evidence="1" id="KW-0694">RNA-binding</keyword>
<dbReference type="PROSITE" id="PS50889">
    <property type="entry name" value="S4"/>
    <property type="match status" value="1"/>
</dbReference>
<dbReference type="Pfam" id="PF17774">
    <property type="entry name" value="YlmH_RBD"/>
    <property type="match status" value="1"/>
</dbReference>
<name>A0A377FUR1_9BACL</name>
<dbReference type="InterPro" id="IPR012677">
    <property type="entry name" value="Nucleotide-bd_a/b_plait_sf"/>
</dbReference>
<sequence length="256" mass="29167">MSVFDHYRPSERAFIEQVLDWVQQVEDNYLFKLTDFLDPREQQIVKQIVGNRLAIYEDGGFEGAERKRLILAPDYYELDPLDFEIAIRQIDYPTKFVDLTHRQVTGTLLNAGLKRQKFGDVVLHDGVAQFATTRDAAGFIEMNVDRVGKARIRISDVAPEAKLVVPETKWSDEFGIVSSLRFDTVVSEVLGLSRQKAQALVKHGECKVNHKPIDDASFILEPDDLVSIRGYGRVKLMAILGSTKREKIKIQYGIIR</sequence>
<dbReference type="InterPro" id="IPR048443">
    <property type="entry name" value="RqcP2_N"/>
</dbReference>
<dbReference type="Pfam" id="PF21278">
    <property type="entry name" value="YlmH_1st"/>
    <property type="match status" value="1"/>
</dbReference>
<protein>
    <submittedName>
        <fullName evidence="3">Photosystem II S4 domain protein</fullName>
    </submittedName>
</protein>
<feature type="domain" description="RNA-binding S4" evidence="2">
    <location>
        <begin position="180"/>
        <end position="240"/>
    </location>
</feature>
<dbReference type="STRING" id="1397694.GCA_000702585_02405"/>
<dbReference type="AlphaFoldDB" id="A0A377FUR1"/>
<evidence type="ECO:0000313" key="3">
    <source>
        <dbReference type="EMBL" id="STO08539.1"/>
    </source>
</evidence>
<dbReference type="Gene3D" id="3.30.70.330">
    <property type="match status" value="1"/>
</dbReference>
<dbReference type="InterPro" id="IPR036986">
    <property type="entry name" value="S4_RNA-bd_sf"/>
</dbReference>
<dbReference type="OrthoDB" id="9812787at2"/>
<proteinExistence type="predicted"/>
<dbReference type="Gene3D" id="3.10.290.10">
    <property type="entry name" value="RNA-binding S4 domain"/>
    <property type="match status" value="1"/>
</dbReference>
<dbReference type="InterPro" id="IPR040591">
    <property type="entry name" value="RqcP2_RBD"/>
</dbReference>
<gene>
    <name evidence="3" type="ORF">NCTC13163_01912</name>
</gene>
<evidence type="ECO:0000259" key="2">
    <source>
        <dbReference type="SMART" id="SM00363"/>
    </source>
</evidence>
<dbReference type="Gene3D" id="3.30.1370.160">
    <property type="match status" value="1"/>
</dbReference>
<dbReference type="SUPFAM" id="SSF55174">
    <property type="entry name" value="Alpha-L RNA-binding motif"/>
    <property type="match status" value="1"/>
</dbReference>
<dbReference type="InterPro" id="IPR002942">
    <property type="entry name" value="S4_RNA-bd"/>
</dbReference>
<dbReference type="EMBL" id="UGGP01000001">
    <property type="protein sequence ID" value="STO08539.1"/>
    <property type="molecule type" value="Genomic_DNA"/>
</dbReference>
<evidence type="ECO:0000313" key="4">
    <source>
        <dbReference type="Proteomes" id="UP000254060"/>
    </source>
</evidence>
<evidence type="ECO:0000256" key="1">
    <source>
        <dbReference type="PROSITE-ProRule" id="PRU00182"/>
    </source>
</evidence>
<dbReference type="GO" id="GO:0003723">
    <property type="term" value="F:RNA binding"/>
    <property type="evidence" value="ECO:0007669"/>
    <property type="project" value="UniProtKB-KW"/>
</dbReference>
<accession>A0A377FUR1</accession>
<dbReference type="Proteomes" id="UP000254060">
    <property type="component" value="Unassembled WGS sequence"/>
</dbReference>